<comment type="function">
    <text evidence="8">Catalyzes the attachment of proline to tRNA(Pro) in a two-step reaction: proline is first activated by ATP to form Pro-AMP and then transferred to the acceptor end of tRNA(Pro).</text>
</comment>
<dbReference type="SUPFAM" id="SSF52954">
    <property type="entry name" value="Class II aaRS ABD-related"/>
    <property type="match status" value="1"/>
</dbReference>
<dbReference type="HAMAP" id="MF_01571">
    <property type="entry name" value="Pro_tRNA_synth_type3"/>
    <property type="match status" value="1"/>
</dbReference>
<keyword evidence="5 8" id="KW-0648">Protein biosynthesis</keyword>
<dbReference type="SUPFAM" id="SSF55681">
    <property type="entry name" value="Class II aaRS and biotin synthetases"/>
    <property type="match status" value="1"/>
</dbReference>
<evidence type="ECO:0000313" key="10">
    <source>
        <dbReference type="EMBL" id="MFC5472054.1"/>
    </source>
</evidence>
<dbReference type="Gene3D" id="3.30.110.30">
    <property type="entry name" value="C-terminal domain of ProRS"/>
    <property type="match status" value="1"/>
</dbReference>
<evidence type="ECO:0000256" key="2">
    <source>
        <dbReference type="ARBA" id="ARBA00022598"/>
    </source>
</evidence>
<keyword evidence="2 8" id="KW-0436">Ligase</keyword>
<evidence type="ECO:0000259" key="9">
    <source>
        <dbReference type="PROSITE" id="PS50862"/>
    </source>
</evidence>
<keyword evidence="6 8" id="KW-0030">Aminoacyl-tRNA synthetase</keyword>
<keyword evidence="11" id="KW-1185">Reference proteome</keyword>
<feature type="domain" description="Aminoacyl-transfer RNA synthetases class-II family profile" evidence="9">
    <location>
        <begin position="38"/>
        <end position="286"/>
    </location>
</feature>
<dbReference type="Pfam" id="PF03129">
    <property type="entry name" value="HGTP_anticodon"/>
    <property type="match status" value="1"/>
</dbReference>
<evidence type="ECO:0000256" key="6">
    <source>
        <dbReference type="ARBA" id="ARBA00023146"/>
    </source>
</evidence>
<dbReference type="InterPro" id="IPR002316">
    <property type="entry name" value="Pro-tRNA-ligase_IIa"/>
</dbReference>
<comment type="similarity">
    <text evidence="8">Belongs to the class-II aminoacyl-tRNA synthetase family. ProS type 3 subfamily.</text>
</comment>
<dbReference type="SUPFAM" id="SSF64586">
    <property type="entry name" value="C-terminal domain of ProRS"/>
    <property type="match status" value="1"/>
</dbReference>
<dbReference type="CDD" id="cd00778">
    <property type="entry name" value="ProRS_core_arch_euk"/>
    <property type="match status" value="1"/>
</dbReference>
<evidence type="ECO:0000313" key="11">
    <source>
        <dbReference type="Proteomes" id="UP001596105"/>
    </source>
</evidence>
<evidence type="ECO:0000256" key="3">
    <source>
        <dbReference type="ARBA" id="ARBA00022741"/>
    </source>
</evidence>
<proteinExistence type="inferred from homology"/>
<evidence type="ECO:0000256" key="1">
    <source>
        <dbReference type="ARBA" id="ARBA00022490"/>
    </source>
</evidence>
<name>A0ABW0M1P2_9BACL</name>
<keyword evidence="1 8" id="KW-0963">Cytoplasm</keyword>
<dbReference type="NCBIfam" id="TIGR00408">
    <property type="entry name" value="proS_fam_I"/>
    <property type="match status" value="1"/>
</dbReference>
<dbReference type="SMART" id="SM00946">
    <property type="entry name" value="ProRS-C_1"/>
    <property type="match status" value="1"/>
</dbReference>
<gene>
    <name evidence="8 10" type="primary">proS</name>
    <name evidence="10" type="ORF">ACFPPD_25565</name>
</gene>
<dbReference type="InterPro" id="IPR006195">
    <property type="entry name" value="aa-tRNA-synth_II"/>
</dbReference>
<comment type="subcellular location">
    <subcellularLocation>
        <location evidence="8">Cytoplasm</location>
    </subcellularLocation>
</comment>
<dbReference type="Gene3D" id="3.40.50.800">
    <property type="entry name" value="Anticodon-binding domain"/>
    <property type="match status" value="1"/>
</dbReference>
<protein>
    <recommendedName>
        <fullName evidence="8">Proline--tRNA ligase</fullName>
        <ecNumber evidence="8">6.1.1.15</ecNumber>
    </recommendedName>
    <alternativeName>
        <fullName evidence="8">Prolyl-tRNA synthetase</fullName>
        <shortName evidence="8">ProRS</shortName>
    </alternativeName>
</protein>
<dbReference type="InterPro" id="IPR002314">
    <property type="entry name" value="aa-tRNA-synt_IIb"/>
</dbReference>
<dbReference type="PROSITE" id="PS50862">
    <property type="entry name" value="AA_TRNA_LIGASE_II"/>
    <property type="match status" value="1"/>
</dbReference>
<keyword evidence="3 8" id="KW-0547">Nucleotide-binding</keyword>
<dbReference type="PANTHER" id="PTHR43382:SF2">
    <property type="entry name" value="BIFUNCTIONAL GLUTAMATE_PROLINE--TRNA LIGASE"/>
    <property type="match status" value="1"/>
</dbReference>
<dbReference type="Pfam" id="PF00587">
    <property type="entry name" value="tRNA-synt_2b"/>
    <property type="match status" value="1"/>
</dbReference>
<dbReference type="EC" id="6.1.1.15" evidence="8"/>
<keyword evidence="4 8" id="KW-0067">ATP-binding</keyword>
<dbReference type="GO" id="GO:0004827">
    <property type="term" value="F:proline-tRNA ligase activity"/>
    <property type="evidence" value="ECO:0007669"/>
    <property type="project" value="UniProtKB-EC"/>
</dbReference>
<dbReference type="Pfam" id="PF09180">
    <property type="entry name" value="ProRS-C_1"/>
    <property type="match status" value="1"/>
</dbReference>
<comment type="catalytic activity">
    <reaction evidence="7 8">
        <text>tRNA(Pro) + L-proline + ATP = L-prolyl-tRNA(Pro) + AMP + diphosphate</text>
        <dbReference type="Rhea" id="RHEA:14305"/>
        <dbReference type="Rhea" id="RHEA-COMP:9700"/>
        <dbReference type="Rhea" id="RHEA-COMP:9702"/>
        <dbReference type="ChEBI" id="CHEBI:30616"/>
        <dbReference type="ChEBI" id="CHEBI:33019"/>
        <dbReference type="ChEBI" id="CHEBI:60039"/>
        <dbReference type="ChEBI" id="CHEBI:78442"/>
        <dbReference type="ChEBI" id="CHEBI:78532"/>
        <dbReference type="ChEBI" id="CHEBI:456215"/>
        <dbReference type="EC" id="6.1.1.15"/>
    </reaction>
</comment>
<dbReference type="Gene3D" id="3.30.930.10">
    <property type="entry name" value="Bira Bifunctional Protein, Domain 2"/>
    <property type="match status" value="1"/>
</dbReference>
<sequence>MSKDKAFVTEITPQSEDFSRWYIDVIKKAELMDYSPVRGCIVFRPEGYELWENIQKDLDRRFKETGHRNAYFPLFIPESFFQKEKEHVEGFNPELPFVTEAGGEPLEEKLAIRPTSETMFGHMYAKWINSYRDLPMLINQWANVVRWEKRTLPFLRTSEFLWQEGHTAHEDEADARRETMQMLDVYTEFVESVLAIPVIRGQKTPSERFAGAVDTYSIEAMMKDGRAVQAGTSHYLGTKFAVAFDIKYLDRENTQQYCHTTSWGVSTRLIGALIMVHGDDRGLVMPPKVAPTQVVMIPIGPPKTREVVIGKTDDLFAQLKAAGVRVRVDDRADVSPGWKFNEYEMRGIPLRLELGPRDLENGQCVLVSRVTGEKKSVPLDNIVVEVQAMLEQIHAEMFDRAKSFREENFFSVDTLDEFKSAMEERRGFALAGWCGSDACETQVKTETGATSRNIPFEPSETKTKCLVCGEESKHTVVFARAY</sequence>
<comment type="caution">
    <text evidence="10">The sequence shown here is derived from an EMBL/GenBank/DDBJ whole genome shotgun (WGS) entry which is preliminary data.</text>
</comment>
<dbReference type="InterPro" id="IPR017449">
    <property type="entry name" value="Pro-tRNA_synth_II"/>
</dbReference>
<dbReference type="InterPro" id="IPR045864">
    <property type="entry name" value="aa-tRNA-synth_II/BPL/LPL"/>
</dbReference>
<accession>A0ABW0M1P2</accession>
<dbReference type="RefSeq" id="WP_209746809.1">
    <property type="nucleotide sequence ID" value="NZ_JBHSMH010000113.1"/>
</dbReference>
<dbReference type="InterPro" id="IPR036621">
    <property type="entry name" value="Anticodon-bd_dom_sf"/>
</dbReference>
<evidence type="ECO:0000256" key="4">
    <source>
        <dbReference type="ARBA" id="ARBA00022840"/>
    </source>
</evidence>
<dbReference type="Proteomes" id="UP001596105">
    <property type="component" value="Unassembled WGS sequence"/>
</dbReference>
<dbReference type="InterPro" id="IPR004499">
    <property type="entry name" value="Pro-tRNA-ligase_IIa_arc-type"/>
</dbReference>
<evidence type="ECO:0000256" key="8">
    <source>
        <dbReference type="HAMAP-Rule" id="MF_01571"/>
    </source>
</evidence>
<dbReference type="InterPro" id="IPR016061">
    <property type="entry name" value="Pro-tRNA_ligase_II_C"/>
</dbReference>
<reference evidence="11" key="1">
    <citation type="journal article" date="2019" name="Int. J. Syst. Evol. Microbiol.">
        <title>The Global Catalogue of Microorganisms (GCM) 10K type strain sequencing project: providing services to taxonomists for standard genome sequencing and annotation.</title>
        <authorList>
            <consortium name="The Broad Institute Genomics Platform"/>
            <consortium name="The Broad Institute Genome Sequencing Center for Infectious Disease"/>
            <person name="Wu L."/>
            <person name="Ma J."/>
        </authorList>
    </citation>
    <scope>NUCLEOTIDE SEQUENCE [LARGE SCALE GENOMIC DNA]</scope>
    <source>
        <strain evidence="11">CCUG 57113</strain>
    </source>
</reference>
<dbReference type="InterPro" id="IPR004154">
    <property type="entry name" value="Anticodon-bd"/>
</dbReference>
<organism evidence="10 11">
    <name type="scientific">Cohnella suwonensis</name>
    <dbReference type="NCBI Taxonomy" id="696072"/>
    <lineage>
        <taxon>Bacteria</taxon>
        <taxon>Bacillati</taxon>
        <taxon>Bacillota</taxon>
        <taxon>Bacilli</taxon>
        <taxon>Bacillales</taxon>
        <taxon>Paenibacillaceae</taxon>
        <taxon>Cohnella</taxon>
    </lineage>
</organism>
<dbReference type="EMBL" id="JBHSMH010000113">
    <property type="protein sequence ID" value="MFC5472054.1"/>
    <property type="molecule type" value="Genomic_DNA"/>
</dbReference>
<dbReference type="CDD" id="cd00862">
    <property type="entry name" value="ProRS_anticodon_zinc"/>
    <property type="match status" value="1"/>
</dbReference>
<dbReference type="InterPro" id="IPR033721">
    <property type="entry name" value="ProRS_core_arch_euk"/>
</dbReference>
<dbReference type="PRINTS" id="PR01046">
    <property type="entry name" value="TRNASYNTHPRO"/>
</dbReference>
<dbReference type="PANTHER" id="PTHR43382">
    <property type="entry name" value="PROLYL-TRNA SYNTHETASE"/>
    <property type="match status" value="1"/>
</dbReference>
<comment type="subunit">
    <text evidence="8">Homodimer.</text>
</comment>
<evidence type="ECO:0000256" key="5">
    <source>
        <dbReference type="ARBA" id="ARBA00022917"/>
    </source>
</evidence>
<comment type="domain">
    <text evidence="8">Consists of three domains: the N-terminal catalytic domain, the anticodon-binding domain and the C-terminal extension.</text>
</comment>
<evidence type="ECO:0000256" key="7">
    <source>
        <dbReference type="ARBA" id="ARBA00047671"/>
    </source>
</evidence>